<protein>
    <submittedName>
        <fullName evidence="6">Iditol 2-dehydrogenase</fullName>
    </submittedName>
</protein>
<evidence type="ECO:0000256" key="2">
    <source>
        <dbReference type="ARBA" id="ARBA00022833"/>
    </source>
</evidence>
<dbReference type="InterPro" id="IPR036291">
    <property type="entry name" value="NAD(P)-bd_dom_sf"/>
</dbReference>
<dbReference type="Gene3D" id="3.90.180.10">
    <property type="entry name" value="Medium-chain alcohol dehydrogenases, catalytic domain"/>
    <property type="match status" value="1"/>
</dbReference>
<dbReference type="SMART" id="SM00829">
    <property type="entry name" value="PKS_ER"/>
    <property type="match status" value="1"/>
</dbReference>
<keyword evidence="7" id="KW-1185">Reference proteome</keyword>
<dbReference type="SUPFAM" id="SSF50129">
    <property type="entry name" value="GroES-like"/>
    <property type="match status" value="1"/>
</dbReference>
<dbReference type="Proteomes" id="UP000240259">
    <property type="component" value="Unassembled WGS sequence"/>
</dbReference>
<evidence type="ECO:0000313" key="7">
    <source>
        <dbReference type="Proteomes" id="UP000240259"/>
    </source>
</evidence>
<dbReference type="InterPro" id="IPR011032">
    <property type="entry name" value="GroES-like_sf"/>
</dbReference>
<dbReference type="CDD" id="cd08234">
    <property type="entry name" value="threonine_DH_like"/>
    <property type="match status" value="1"/>
</dbReference>
<dbReference type="AlphaFoldDB" id="A0A2T4IYE9"/>
<dbReference type="Pfam" id="PF00107">
    <property type="entry name" value="ADH_zinc_N"/>
    <property type="match status" value="1"/>
</dbReference>
<evidence type="ECO:0000256" key="1">
    <source>
        <dbReference type="ARBA" id="ARBA00022723"/>
    </source>
</evidence>
<dbReference type="Pfam" id="PF08240">
    <property type="entry name" value="ADH_N"/>
    <property type="match status" value="1"/>
</dbReference>
<comment type="similarity">
    <text evidence="4">Belongs to the zinc-containing alcohol dehydrogenase family.</text>
</comment>
<dbReference type="PANTHER" id="PTHR43401">
    <property type="entry name" value="L-THREONINE 3-DEHYDROGENASE"/>
    <property type="match status" value="1"/>
</dbReference>
<evidence type="ECO:0000259" key="5">
    <source>
        <dbReference type="SMART" id="SM00829"/>
    </source>
</evidence>
<dbReference type="Gene3D" id="3.40.50.720">
    <property type="entry name" value="NAD(P)-binding Rossmann-like Domain"/>
    <property type="match status" value="1"/>
</dbReference>
<dbReference type="PROSITE" id="PS00059">
    <property type="entry name" value="ADH_ZINC"/>
    <property type="match status" value="1"/>
</dbReference>
<dbReference type="EMBL" id="PZJX01000024">
    <property type="protein sequence ID" value="PTE10665.1"/>
    <property type="molecule type" value="Genomic_DNA"/>
</dbReference>
<keyword evidence="1 4" id="KW-0479">Metal-binding</keyword>
<reference evidence="6 7" key="1">
    <citation type="submission" date="2018-03" db="EMBL/GenBank/DDBJ databases">
        <title>Genome sequence of the symbiotic type strain Mesorhizobium helmanticense CSLC115NT isolated from Lotus corniculatus nodules.</title>
        <authorList>
            <person name="Sannazzaro A.I."/>
            <person name="Torres Tejerizo G.A."/>
            <person name="Dip D."/>
            <person name="Caballero M."/>
            <person name="Pistorio M."/>
            <person name="Estrella M.J."/>
        </authorList>
    </citation>
    <scope>NUCLEOTIDE SEQUENCE [LARGE SCALE GENOMIC DNA]</scope>
    <source>
        <strain evidence="6 7">CSLC115N</strain>
    </source>
</reference>
<evidence type="ECO:0000256" key="4">
    <source>
        <dbReference type="RuleBase" id="RU361277"/>
    </source>
</evidence>
<dbReference type="InterPro" id="IPR050129">
    <property type="entry name" value="Zn_alcohol_dh"/>
</dbReference>
<dbReference type="InterPro" id="IPR002328">
    <property type="entry name" value="ADH_Zn_CS"/>
</dbReference>
<dbReference type="GO" id="GO:0008270">
    <property type="term" value="F:zinc ion binding"/>
    <property type="evidence" value="ECO:0007669"/>
    <property type="project" value="InterPro"/>
</dbReference>
<feature type="domain" description="Enoyl reductase (ER)" evidence="5">
    <location>
        <begin position="10"/>
        <end position="327"/>
    </location>
</feature>
<dbReference type="GO" id="GO:0016616">
    <property type="term" value="F:oxidoreductase activity, acting on the CH-OH group of donors, NAD or NADP as acceptor"/>
    <property type="evidence" value="ECO:0007669"/>
    <property type="project" value="UniProtKB-ARBA"/>
</dbReference>
<dbReference type="InterPro" id="IPR020843">
    <property type="entry name" value="ER"/>
</dbReference>
<evidence type="ECO:0000313" key="6">
    <source>
        <dbReference type="EMBL" id="PTE10665.1"/>
    </source>
</evidence>
<dbReference type="SUPFAM" id="SSF51735">
    <property type="entry name" value="NAD(P)-binding Rossmann-fold domains"/>
    <property type="match status" value="1"/>
</dbReference>
<dbReference type="PANTHER" id="PTHR43401:SF2">
    <property type="entry name" value="L-THREONINE 3-DEHYDROGENASE"/>
    <property type="match status" value="1"/>
</dbReference>
<comment type="cofactor">
    <cofactor evidence="4">
        <name>Zn(2+)</name>
        <dbReference type="ChEBI" id="CHEBI:29105"/>
    </cofactor>
</comment>
<dbReference type="OrthoDB" id="9809185at2"/>
<keyword evidence="2 4" id="KW-0862">Zinc</keyword>
<comment type="caution">
    <text evidence="6">The sequence shown here is derived from an EMBL/GenBank/DDBJ whole genome shotgun (WGS) entry which is preliminary data.</text>
</comment>
<dbReference type="InterPro" id="IPR013149">
    <property type="entry name" value="ADH-like_C"/>
</dbReference>
<name>A0A2T4IYE9_9HYPH</name>
<organism evidence="6 7">
    <name type="scientific">Mesorhizobium helmanticense</name>
    <dbReference type="NCBI Taxonomy" id="1776423"/>
    <lineage>
        <taxon>Bacteria</taxon>
        <taxon>Pseudomonadati</taxon>
        <taxon>Pseudomonadota</taxon>
        <taxon>Alphaproteobacteria</taxon>
        <taxon>Hyphomicrobiales</taxon>
        <taxon>Phyllobacteriaceae</taxon>
        <taxon>Mesorhizobium</taxon>
    </lineage>
</organism>
<dbReference type="InterPro" id="IPR013154">
    <property type="entry name" value="ADH-like_N"/>
</dbReference>
<accession>A0A2T4IYE9</accession>
<sequence>MSIMKAVRLEAVGDIVLREVTAPVPGPDDLLVRIEACGVCGTDRHLFHGEFPCTPPVTPGHEFSGIVEAMGGAVSGYSVGDRVTGDPNIACGRCPHCRAGRVNLCSNLSAIGIHRDGGFADYVLLPQKQAFLLPGDLKPTHGAFCEPLGCCLHGVDLAEIRPGASVVVLGGGVIGLLTVQLAKLAGARTIILSTRQASRRALAEELGATATVDPGAGDVIEAIAGPSGLVPGGVDVVFECAGVRDTVEQSMRLARAGGTVIIVGVTPQGMKAAFEPFDLLFRELKVLGSFLNPYTHGRAAELIATGAIEIDRLISRQVPLEEAAAVIANPPAPGEVKVLMVPQRR</sequence>
<gene>
    <name evidence="6" type="ORF">C9427_10790</name>
</gene>
<keyword evidence="3" id="KW-0560">Oxidoreductase</keyword>
<proteinExistence type="inferred from homology"/>
<evidence type="ECO:0000256" key="3">
    <source>
        <dbReference type="ARBA" id="ARBA00023002"/>
    </source>
</evidence>